<accession>A0A6V8KYP4</accession>
<dbReference type="AlphaFoldDB" id="A0A6V8KYP4"/>
<keyword evidence="2" id="KW-1185">Reference proteome</keyword>
<gene>
    <name evidence="1" type="ORF">Prum_014500</name>
</gene>
<name>A0A6V8KYP4_9ACTN</name>
<organism evidence="1 2">
    <name type="scientific">Phytohabitans rumicis</name>
    <dbReference type="NCBI Taxonomy" id="1076125"/>
    <lineage>
        <taxon>Bacteria</taxon>
        <taxon>Bacillati</taxon>
        <taxon>Actinomycetota</taxon>
        <taxon>Actinomycetes</taxon>
        <taxon>Micromonosporales</taxon>
        <taxon>Micromonosporaceae</taxon>
    </lineage>
</organism>
<comment type="caution">
    <text evidence="1">The sequence shown here is derived from an EMBL/GenBank/DDBJ whole genome shotgun (WGS) entry which is preliminary data.</text>
</comment>
<protein>
    <recommendedName>
        <fullName evidence="3">MBL fold metallo-hydrolase</fullName>
    </recommendedName>
</protein>
<dbReference type="EMBL" id="BLPG01000001">
    <property type="protein sequence ID" value="GFJ87808.1"/>
    <property type="molecule type" value="Genomic_DNA"/>
</dbReference>
<evidence type="ECO:0000313" key="2">
    <source>
        <dbReference type="Proteomes" id="UP000482960"/>
    </source>
</evidence>
<evidence type="ECO:0000313" key="1">
    <source>
        <dbReference type="EMBL" id="GFJ87808.1"/>
    </source>
</evidence>
<sequence>MRRIVGDVHGSGGTLKDAFTATHEALAPKYGKWPIFEHCLPFDVQRLWDELDGIDWPRIWTAQRDREVWDQLQG</sequence>
<evidence type="ECO:0008006" key="3">
    <source>
        <dbReference type="Google" id="ProtNLM"/>
    </source>
</evidence>
<reference evidence="1 2" key="1">
    <citation type="submission" date="2020-03" db="EMBL/GenBank/DDBJ databases">
        <title>Whole genome shotgun sequence of Phytohabitans rumicis NBRC 108638.</title>
        <authorList>
            <person name="Komaki H."/>
            <person name="Tamura T."/>
        </authorList>
    </citation>
    <scope>NUCLEOTIDE SEQUENCE [LARGE SCALE GENOMIC DNA]</scope>
    <source>
        <strain evidence="1 2">NBRC 108638</strain>
    </source>
</reference>
<proteinExistence type="predicted"/>
<dbReference type="Proteomes" id="UP000482960">
    <property type="component" value="Unassembled WGS sequence"/>
</dbReference>
<reference evidence="1 2" key="2">
    <citation type="submission" date="2020-03" db="EMBL/GenBank/DDBJ databases">
        <authorList>
            <person name="Ichikawa N."/>
            <person name="Kimura A."/>
            <person name="Kitahashi Y."/>
            <person name="Uohara A."/>
        </authorList>
    </citation>
    <scope>NUCLEOTIDE SEQUENCE [LARGE SCALE GENOMIC DNA]</scope>
    <source>
        <strain evidence="1 2">NBRC 108638</strain>
    </source>
</reference>
<dbReference type="RefSeq" id="WP_218577120.1">
    <property type="nucleotide sequence ID" value="NZ_BLPG01000001.1"/>
</dbReference>